<protein>
    <submittedName>
        <fullName evidence="9">Dehydrogenase</fullName>
    </submittedName>
</protein>
<dbReference type="Proteomes" id="UP000249873">
    <property type="component" value="Chromosome"/>
</dbReference>
<sequence>MQQFHYRTCNLCEAMCGLKITHENQEIIKIEGDKEDTFSRGHICPKAYGLKEIYQDPDRLKTPIKKVNGAWQPISWELAYKEIAAKIIELNIKHGPDSIAVYQGNPSIHNLGTTLTGPRFFKALKTKNIYSASSSDQVPHHFASWQMFGHPMLVPITDIDNTELFIIAGGNPLVSNGSMMTVPDIGNRLKSISKRGGKVIVIDPRYTETAAKADQHIFIKPGTDAWLFTAMLKYIFDENLVNMEHLEDFTDGLSELKTAISDFDIATASQKTGIDQNVIKTLAAEIAKTKKAALYGRMGISTQAFGGLNNWLINAINIVSGNLDIEGGLLFTKPLIDFIGKAKPKNRYNRWQSRVRKFPEFLGELPVACLSEEIETEGKGQIKMLMTSCGNPVLSITNGNRLDKALEKLDYMVSFDIYLNETTKHADIILPPATGIETSHYDLSFNALAVRNTAKYSPALFPKQDDAKYDWEIFQELGHTLAKAAGMEPPNNGKVYTPEEMLTISLKQNDYDLSFKDLEQQNHGIDLGPLKPQLPERLGNEDKRIKICPELLVNDLKRLIQSSEKEGYLLIGKRHLRDNNSWMHNSELLQKGKNRCLLLINPADAKKEGIKTGDKVAVKSRVGEVSIEVKVTTDIMPGVLVIPHGYGHGKGNIKLSVAEKNPGVSANDLTDDMLIDELTGNAAFSNVRVQISALA</sequence>
<dbReference type="InterPro" id="IPR006963">
    <property type="entry name" value="Mopterin_OxRdtase_4Fe-4S_dom"/>
</dbReference>
<dbReference type="InterPro" id="IPR006656">
    <property type="entry name" value="Mopterin_OxRdtase"/>
</dbReference>
<dbReference type="PROSITE" id="PS51669">
    <property type="entry name" value="4FE4S_MOW_BIS_MGD"/>
    <property type="match status" value="1"/>
</dbReference>
<dbReference type="InterPro" id="IPR006655">
    <property type="entry name" value="Mopterin_OxRdtase_prok_CS"/>
</dbReference>
<evidence type="ECO:0000259" key="8">
    <source>
        <dbReference type="PROSITE" id="PS51669"/>
    </source>
</evidence>
<comment type="cofactor">
    <cofactor evidence="1">
        <name>Mo-bis(molybdopterin guanine dinucleotide)</name>
        <dbReference type="ChEBI" id="CHEBI:60539"/>
    </cofactor>
</comment>
<dbReference type="Gene3D" id="3.40.50.740">
    <property type="match status" value="1"/>
</dbReference>
<dbReference type="EMBL" id="CP029480">
    <property type="protein sequence ID" value="AWV97890.1"/>
    <property type="molecule type" value="Genomic_DNA"/>
</dbReference>
<evidence type="ECO:0000256" key="3">
    <source>
        <dbReference type="ARBA" id="ARBA00022505"/>
    </source>
</evidence>
<reference evidence="9 10" key="1">
    <citation type="submission" date="2018-05" db="EMBL/GenBank/DDBJ databases">
        <title>Complete genome sequence of Arcticibacterium luteifluviistationis SM1504T, a cytophagaceae bacterium isolated from Arctic surface seawater.</title>
        <authorList>
            <person name="Li Y."/>
            <person name="Qin Q.-L."/>
        </authorList>
    </citation>
    <scope>NUCLEOTIDE SEQUENCE [LARGE SCALE GENOMIC DNA]</scope>
    <source>
        <strain evidence="9 10">SM1504</strain>
    </source>
</reference>
<dbReference type="Gene3D" id="2.20.25.90">
    <property type="entry name" value="ADC-like domains"/>
    <property type="match status" value="1"/>
</dbReference>
<dbReference type="Gene3D" id="3.40.228.10">
    <property type="entry name" value="Dimethylsulfoxide Reductase, domain 2"/>
    <property type="match status" value="1"/>
</dbReference>
<gene>
    <name evidence="9" type="ORF">DJ013_06800</name>
</gene>
<dbReference type="KEGG" id="als:DJ013_06800"/>
<dbReference type="OrthoDB" id="9792592at2"/>
<dbReference type="PANTHER" id="PTHR43742">
    <property type="entry name" value="TRIMETHYLAMINE-N-OXIDE REDUCTASE"/>
    <property type="match status" value="1"/>
</dbReference>
<keyword evidence="6" id="KW-0408">Iron</keyword>
<feature type="domain" description="4Fe-4S Mo/W bis-MGD-type" evidence="8">
    <location>
        <begin position="2"/>
        <end position="58"/>
    </location>
</feature>
<dbReference type="GO" id="GO:0043546">
    <property type="term" value="F:molybdopterin cofactor binding"/>
    <property type="evidence" value="ECO:0007669"/>
    <property type="project" value="InterPro"/>
</dbReference>
<evidence type="ECO:0000256" key="1">
    <source>
        <dbReference type="ARBA" id="ARBA00001942"/>
    </source>
</evidence>
<keyword evidence="10" id="KW-1185">Reference proteome</keyword>
<dbReference type="PROSITE" id="PS00932">
    <property type="entry name" value="MOLYBDOPTERIN_PROK_3"/>
    <property type="match status" value="1"/>
</dbReference>
<dbReference type="Gene3D" id="2.40.40.20">
    <property type="match status" value="1"/>
</dbReference>
<dbReference type="PANTHER" id="PTHR43742:SF2">
    <property type="entry name" value="ASSIMILATORY NITRATE REDUCTASE CATALYTIC SUBUNIT"/>
    <property type="match status" value="1"/>
</dbReference>
<keyword evidence="5" id="KW-0560">Oxidoreductase</keyword>
<dbReference type="GO" id="GO:0051536">
    <property type="term" value="F:iron-sulfur cluster binding"/>
    <property type="evidence" value="ECO:0007669"/>
    <property type="project" value="UniProtKB-KW"/>
</dbReference>
<dbReference type="GO" id="GO:0016491">
    <property type="term" value="F:oxidoreductase activity"/>
    <property type="evidence" value="ECO:0007669"/>
    <property type="project" value="UniProtKB-KW"/>
</dbReference>
<comment type="similarity">
    <text evidence="2">Belongs to the prokaryotic molybdopterin-containing oxidoreductase family.</text>
</comment>
<dbReference type="RefSeq" id="WP_111370992.1">
    <property type="nucleotide sequence ID" value="NZ_CP029480.1"/>
</dbReference>
<evidence type="ECO:0000256" key="7">
    <source>
        <dbReference type="ARBA" id="ARBA00023014"/>
    </source>
</evidence>
<dbReference type="Pfam" id="PF04879">
    <property type="entry name" value="Molybdop_Fe4S4"/>
    <property type="match status" value="1"/>
</dbReference>
<dbReference type="SMART" id="SM00926">
    <property type="entry name" value="Molybdop_Fe4S4"/>
    <property type="match status" value="1"/>
</dbReference>
<name>A0A2Z4G9X4_9BACT</name>
<dbReference type="Pfam" id="PF01568">
    <property type="entry name" value="Molydop_binding"/>
    <property type="match status" value="1"/>
</dbReference>
<dbReference type="GO" id="GO:0046872">
    <property type="term" value="F:metal ion binding"/>
    <property type="evidence" value="ECO:0007669"/>
    <property type="project" value="UniProtKB-KW"/>
</dbReference>
<accession>A0A2Z4G9X4</accession>
<evidence type="ECO:0000256" key="5">
    <source>
        <dbReference type="ARBA" id="ARBA00023002"/>
    </source>
</evidence>
<evidence type="ECO:0000313" key="9">
    <source>
        <dbReference type="EMBL" id="AWV97890.1"/>
    </source>
</evidence>
<evidence type="ECO:0000256" key="2">
    <source>
        <dbReference type="ARBA" id="ARBA00010312"/>
    </source>
</evidence>
<keyword evidence="4" id="KW-0479">Metal-binding</keyword>
<dbReference type="Pfam" id="PF00384">
    <property type="entry name" value="Molybdopterin"/>
    <property type="match status" value="1"/>
</dbReference>
<organism evidence="9 10">
    <name type="scientific">Arcticibacterium luteifluviistationis</name>
    <dbReference type="NCBI Taxonomy" id="1784714"/>
    <lineage>
        <taxon>Bacteria</taxon>
        <taxon>Pseudomonadati</taxon>
        <taxon>Bacteroidota</taxon>
        <taxon>Cytophagia</taxon>
        <taxon>Cytophagales</taxon>
        <taxon>Leadbetterellaceae</taxon>
        <taxon>Arcticibacterium</taxon>
    </lineage>
</organism>
<dbReference type="InterPro" id="IPR050612">
    <property type="entry name" value="Prok_Mopterin_Oxidored"/>
</dbReference>
<dbReference type="AlphaFoldDB" id="A0A2Z4G9X4"/>
<dbReference type="SUPFAM" id="SSF53706">
    <property type="entry name" value="Formate dehydrogenase/DMSO reductase, domains 1-3"/>
    <property type="match status" value="1"/>
</dbReference>
<evidence type="ECO:0000256" key="4">
    <source>
        <dbReference type="ARBA" id="ARBA00022723"/>
    </source>
</evidence>
<keyword evidence="7" id="KW-0411">Iron-sulfur</keyword>
<evidence type="ECO:0000313" key="10">
    <source>
        <dbReference type="Proteomes" id="UP000249873"/>
    </source>
</evidence>
<evidence type="ECO:0000256" key="6">
    <source>
        <dbReference type="ARBA" id="ARBA00023004"/>
    </source>
</evidence>
<keyword evidence="3" id="KW-0500">Molybdenum</keyword>
<proteinExistence type="inferred from homology"/>
<dbReference type="InterPro" id="IPR006657">
    <property type="entry name" value="MoPterin_dinucl-bd_dom"/>
</dbReference>